<name>A0A0F3P711_ORITS</name>
<evidence type="ECO:0000256" key="5">
    <source>
        <dbReference type="ARBA" id="ARBA00023163"/>
    </source>
</evidence>
<evidence type="ECO:0000256" key="3">
    <source>
        <dbReference type="ARBA" id="ARBA00023015"/>
    </source>
</evidence>
<evidence type="ECO:0000259" key="7">
    <source>
        <dbReference type="PROSITE" id="PS51755"/>
    </source>
</evidence>
<keyword evidence="2" id="KW-0902">Two-component regulatory system</keyword>
<dbReference type="Gene3D" id="3.40.50.2300">
    <property type="match status" value="1"/>
</dbReference>
<dbReference type="SMART" id="SM00862">
    <property type="entry name" value="Trans_reg_C"/>
    <property type="match status" value="1"/>
</dbReference>
<dbReference type="GO" id="GO:0005829">
    <property type="term" value="C:cytosol"/>
    <property type="evidence" value="ECO:0007669"/>
    <property type="project" value="TreeGrafter"/>
</dbReference>
<dbReference type="GO" id="GO:0032993">
    <property type="term" value="C:protein-DNA complex"/>
    <property type="evidence" value="ECO:0007669"/>
    <property type="project" value="TreeGrafter"/>
</dbReference>
<keyword evidence="1" id="KW-0597">Phosphoprotein</keyword>
<evidence type="ECO:0000313" key="9">
    <source>
        <dbReference type="Proteomes" id="UP000033671"/>
    </source>
</evidence>
<dbReference type="PATRIC" id="fig|1359175.3.peg.1746"/>
<dbReference type="Proteomes" id="UP000033671">
    <property type="component" value="Unassembled WGS sequence"/>
</dbReference>
<dbReference type="GO" id="GO:0000156">
    <property type="term" value="F:phosphorelay response regulator activity"/>
    <property type="evidence" value="ECO:0007669"/>
    <property type="project" value="TreeGrafter"/>
</dbReference>
<gene>
    <name evidence="8" type="ORF">OTSTA716_0936</name>
</gene>
<dbReference type="AlphaFoldDB" id="A0A0F3P711"/>
<proteinExistence type="predicted"/>
<dbReference type="EMBL" id="LAOA01000030">
    <property type="protein sequence ID" value="KJV76110.1"/>
    <property type="molecule type" value="Genomic_DNA"/>
</dbReference>
<evidence type="ECO:0000313" key="8">
    <source>
        <dbReference type="EMBL" id="KJV76110.1"/>
    </source>
</evidence>
<organism evidence="8 9">
    <name type="scientific">Orientia tsutsugamushi str. TA716</name>
    <dbReference type="NCBI Taxonomy" id="1359175"/>
    <lineage>
        <taxon>Bacteria</taxon>
        <taxon>Pseudomonadati</taxon>
        <taxon>Pseudomonadota</taxon>
        <taxon>Alphaproteobacteria</taxon>
        <taxon>Rickettsiales</taxon>
        <taxon>Rickettsiaceae</taxon>
        <taxon>Rickettsieae</taxon>
        <taxon>Orientia</taxon>
    </lineage>
</organism>
<feature type="domain" description="OmpR/PhoB-type" evidence="7">
    <location>
        <begin position="143"/>
        <end position="242"/>
    </location>
</feature>
<dbReference type="InterPro" id="IPR001867">
    <property type="entry name" value="OmpR/PhoB-type_DNA-bd"/>
</dbReference>
<dbReference type="Pfam" id="PF00486">
    <property type="entry name" value="Trans_reg_C"/>
    <property type="match status" value="1"/>
</dbReference>
<keyword evidence="5" id="KW-0804">Transcription</keyword>
<dbReference type="PANTHER" id="PTHR48111">
    <property type="entry name" value="REGULATOR OF RPOS"/>
    <property type="match status" value="1"/>
</dbReference>
<evidence type="ECO:0000256" key="6">
    <source>
        <dbReference type="PROSITE-ProRule" id="PRU01091"/>
    </source>
</evidence>
<dbReference type="PROSITE" id="PS51755">
    <property type="entry name" value="OMPR_PHOB"/>
    <property type="match status" value="1"/>
</dbReference>
<keyword evidence="3" id="KW-0805">Transcription regulation</keyword>
<dbReference type="RefSeq" id="WP_045917030.1">
    <property type="nucleotide sequence ID" value="NZ_LAOA01000030.1"/>
</dbReference>
<dbReference type="InterPro" id="IPR039420">
    <property type="entry name" value="WalR-like"/>
</dbReference>
<dbReference type="GO" id="GO:0000976">
    <property type="term" value="F:transcription cis-regulatory region binding"/>
    <property type="evidence" value="ECO:0007669"/>
    <property type="project" value="TreeGrafter"/>
</dbReference>
<dbReference type="InterPro" id="IPR016032">
    <property type="entry name" value="Sig_transdc_resp-reg_C-effctor"/>
</dbReference>
<evidence type="ECO:0000256" key="4">
    <source>
        <dbReference type="ARBA" id="ARBA00023125"/>
    </source>
</evidence>
<dbReference type="SUPFAM" id="SSF46894">
    <property type="entry name" value="C-terminal effector domain of the bipartite response regulators"/>
    <property type="match status" value="1"/>
</dbReference>
<sequence>MSASEKLPPQILVIELDEIQRIAICNIIERSLFNVIRLSNINDIETSSINAVLIFAPNVIIVSTSIKEIVPIDTFIQKLRSTAQKSHRIEIPIIIILNQNDNVENYQKFDNGLIEIVQYPYTDSEIILAVKSLLRMSRPILKNRLLRYKDLTMDLSNYKVYRGNKPIRLGPTEFKILQLLLESPKVILSREKIIDYVWGHGHKIELRTVDVHVNRLRNVIKNSKFEPALIKTVRASGYCLKLPGESDYA</sequence>
<dbReference type="InterPro" id="IPR036388">
    <property type="entry name" value="WH-like_DNA-bd_sf"/>
</dbReference>
<dbReference type="Gene3D" id="1.10.10.10">
    <property type="entry name" value="Winged helix-like DNA-binding domain superfamily/Winged helix DNA-binding domain"/>
    <property type="match status" value="1"/>
</dbReference>
<dbReference type="InterPro" id="IPR011006">
    <property type="entry name" value="CheY-like_superfamily"/>
</dbReference>
<accession>A0A0F3P711</accession>
<keyword evidence="4 6" id="KW-0238">DNA-binding</keyword>
<feature type="DNA-binding region" description="OmpR/PhoB-type" evidence="6">
    <location>
        <begin position="143"/>
        <end position="242"/>
    </location>
</feature>
<dbReference type="CDD" id="cd00383">
    <property type="entry name" value="trans_reg_C"/>
    <property type="match status" value="1"/>
</dbReference>
<reference evidence="8 9" key="1">
    <citation type="submission" date="2015-01" db="EMBL/GenBank/DDBJ databases">
        <title>Genome Sequencing of Rickettsiales.</title>
        <authorList>
            <person name="Daugherty S.C."/>
            <person name="Su Q."/>
            <person name="Abolude K."/>
            <person name="Beier-Sexton M."/>
            <person name="Carlyon J.A."/>
            <person name="Carter R."/>
            <person name="Day N.P."/>
            <person name="Dumler S.J."/>
            <person name="Dyachenko V."/>
            <person name="Godinez A."/>
            <person name="Kurtti T.J."/>
            <person name="Lichay M."/>
            <person name="Mullins K.E."/>
            <person name="Ott S."/>
            <person name="Pappas-Brown V."/>
            <person name="Paris D.H."/>
            <person name="Patel P."/>
            <person name="Richards A.L."/>
            <person name="Sadzewicz L."/>
            <person name="Sears K."/>
            <person name="Seidman D."/>
            <person name="Sengamalay N."/>
            <person name="Stenos J."/>
            <person name="Tallon L.J."/>
            <person name="Vincent G."/>
            <person name="Fraser C.M."/>
            <person name="Munderloh U."/>
            <person name="Dunning-Hotopp J.C."/>
        </authorList>
    </citation>
    <scope>NUCLEOTIDE SEQUENCE [LARGE SCALE GENOMIC DNA]</scope>
    <source>
        <strain evidence="8 9">TA716</strain>
    </source>
</reference>
<dbReference type="PANTHER" id="PTHR48111:SF22">
    <property type="entry name" value="REGULATOR OF RPOS"/>
    <property type="match status" value="1"/>
</dbReference>
<evidence type="ECO:0000256" key="2">
    <source>
        <dbReference type="ARBA" id="ARBA00023012"/>
    </source>
</evidence>
<evidence type="ECO:0000256" key="1">
    <source>
        <dbReference type="ARBA" id="ARBA00022553"/>
    </source>
</evidence>
<dbReference type="SUPFAM" id="SSF52172">
    <property type="entry name" value="CheY-like"/>
    <property type="match status" value="1"/>
</dbReference>
<protein>
    <submittedName>
        <fullName evidence="8">Transcriptional regulatory, C terminal family protein</fullName>
    </submittedName>
</protein>
<dbReference type="GO" id="GO:0006355">
    <property type="term" value="P:regulation of DNA-templated transcription"/>
    <property type="evidence" value="ECO:0007669"/>
    <property type="project" value="InterPro"/>
</dbReference>
<comment type="caution">
    <text evidence="8">The sequence shown here is derived from an EMBL/GenBank/DDBJ whole genome shotgun (WGS) entry which is preliminary data.</text>
</comment>